<dbReference type="RefSeq" id="WP_398273350.1">
    <property type="nucleotide sequence ID" value="NZ_JBITLV010000001.1"/>
</dbReference>
<keyword evidence="2" id="KW-0963">Cytoplasm</keyword>
<comment type="caution">
    <text evidence="3">The sequence shown here is derived from an EMBL/GenBank/DDBJ whole genome shotgun (WGS) entry which is preliminary data.</text>
</comment>
<protein>
    <recommendedName>
        <fullName evidence="2">Urease accessory protein UreD</fullName>
    </recommendedName>
</protein>
<comment type="subunit">
    <text evidence="2">UreD, UreF and UreG form a complex that acts as a GTP-hydrolysis-dependent molecular chaperone, activating the urease apoprotein by helping to assemble the nickel containing metallocenter of UreC. The UreE protein probably delivers the nickel.</text>
</comment>
<keyword evidence="4" id="KW-1185">Reference proteome</keyword>
<evidence type="ECO:0000313" key="3">
    <source>
        <dbReference type="EMBL" id="MFI7585455.1"/>
    </source>
</evidence>
<sequence>MKSRIEVVAELRGGSTAITSVRSEGRSGGHFAGRQTARGQIYLVGTAAGPLGGDEVLVSLRVGAGASLDVRSAAATVVYPGAAQPDSRLLIEAQVDDGGLLELAMEPTVVCAGAAHEAVTSVTLTGDAQLRLVEQVVLGRAGEGGGDWVGRTAVLRDSSPVLRHTLRSALLPERSVVTLVDTALEVRPATTGHSVAMPLAAGGVLVTGVGGSATGVLAEVEGALALARAPVVGAV</sequence>
<keyword evidence="1 2" id="KW-0143">Chaperone</keyword>
<comment type="function">
    <text evidence="2">Required for maturation of urease via the functional incorporation of the urease nickel metallocenter.</text>
</comment>
<evidence type="ECO:0000256" key="2">
    <source>
        <dbReference type="HAMAP-Rule" id="MF_01384"/>
    </source>
</evidence>
<name>A0ABW8AGH2_9ACTN</name>
<dbReference type="EMBL" id="JBITLV010000001">
    <property type="protein sequence ID" value="MFI7585455.1"/>
    <property type="molecule type" value="Genomic_DNA"/>
</dbReference>
<gene>
    <name evidence="2" type="primary">ureD</name>
    <name evidence="3" type="ORF">ACIB24_00090</name>
</gene>
<evidence type="ECO:0000256" key="1">
    <source>
        <dbReference type="ARBA" id="ARBA00023186"/>
    </source>
</evidence>
<dbReference type="HAMAP" id="MF_01384">
    <property type="entry name" value="UreD"/>
    <property type="match status" value="1"/>
</dbReference>
<dbReference type="InterPro" id="IPR002669">
    <property type="entry name" value="UreD"/>
</dbReference>
<proteinExistence type="inferred from homology"/>
<organism evidence="3 4">
    <name type="scientific">Spongisporangium articulatum</name>
    <dbReference type="NCBI Taxonomy" id="3362603"/>
    <lineage>
        <taxon>Bacteria</taxon>
        <taxon>Bacillati</taxon>
        <taxon>Actinomycetota</taxon>
        <taxon>Actinomycetes</taxon>
        <taxon>Kineosporiales</taxon>
        <taxon>Kineosporiaceae</taxon>
        <taxon>Spongisporangium</taxon>
    </lineage>
</organism>
<comment type="subcellular location">
    <subcellularLocation>
        <location evidence="2">Cytoplasm</location>
    </subcellularLocation>
</comment>
<comment type="similarity">
    <text evidence="2">Belongs to the UreD family.</text>
</comment>
<reference evidence="3 4" key="1">
    <citation type="submission" date="2024-10" db="EMBL/GenBank/DDBJ databases">
        <title>The Natural Products Discovery Center: Release of the First 8490 Sequenced Strains for Exploring Actinobacteria Biosynthetic Diversity.</title>
        <authorList>
            <person name="Kalkreuter E."/>
            <person name="Kautsar S.A."/>
            <person name="Yang D."/>
            <person name="Bader C.D."/>
            <person name="Teijaro C.N."/>
            <person name="Fluegel L."/>
            <person name="Davis C.M."/>
            <person name="Simpson J.R."/>
            <person name="Lauterbach L."/>
            <person name="Steele A.D."/>
            <person name="Gui C."/>
            <person name="Meng S."/>
            <person name="Li G."/>
            <person name="Viehrig K."/>
            <person name="Ye F."/>
            <person name="Su P."/>
            <person name="Kiefer A.F."/>
            <person name="Nichols A."/>
            <person name="Cepeda A.J."/>
            <person name="Yan W."/>
            <person name="Fan B."/>
            <person name="Jiang Y."/>
            <person name="Adhikari A."/>
            <person name="Zheng C.-J."/>
            <person name="Schuster L."/>
            <person name="Cowan T.M."/>
            <person name="Smanski M.J."/>
            <person name="Chevrette M.G."/>
            <person name="De Carvalho L.P.S."/>
            <person name="Shen B."/>
        </authorList>
    </citation>
    <scope>NUCLEOTIDE SEQUENCE [LARGE SCALE GENOMIC DNA]</scope>
    <source>
        <strain evidence="3 4">NPDC049639</strain>
    </source>
</reference>
<dbReference type="Pfam" id="PF01774">
    <property type="entry name" value="UreD"/>
    <property type="match status" value="1"/>
</dbReference>
<accession>A0ABW8AGH2</accession>
<evidence type="ECO:0000313" key="4">
    <source>
        <dbReference type="Proteomes" id="UP001612915"/>
    </source>
</evidence>
<dbReference type="Proteomes" id="UP001612915">
    <property type="component" value="Unassembled WGS sequence"/>
</dbReference>
<keyword evidence="2" id="KW-0996">Nickel insertion</keyword>